<dbReference type="Proteomes" id="UP001152795">
    <property type="component" value="Unassembled WGS sequence"/>
</dbReference>
<accession>A0A6S7H5Y4</accession>
<organism evidence="1 2">
    <name type="scientific">Paramuricea clavata</name>
    <name type="common">Red gorgonian</name>
    <name type="synonym">Violescent sea-whip</name>
    <dbReference type="NCBI Taxonomy" id="317549"/>
    <lineage>
        <taxon>Eukaryota</taxon>
        <taxon>Metazoa</taxon>
        <taxon>Cnidaria</taxon>
        <taxon>Anthozoa</taxon>
        <taxon>Octocorallia</taxon>
        <taxon>Malacalcyonacea</taxon>
        <taxon>Plexauridae</taxon>
        <taxon>Paramuricea</taxon>
    </lineage>
</organism>
<protein>
    <submittedName>
        <fullName evidence="1">Uncharacterized protein</fullName>
    </submittedName>
</protein>
<gene>
    <name evidence="1" type="ORF">PACLA_8A079808</name>
</gene>
<comment type="caution">
    <text evidence="1">The sequence shown here is derived from an EMBL/GenBank/DDBJ whole genome shotgun (WGS) entry which is preliminary data.</text>
</comment>
<feature type="non-terminal residue" evidence="1">
    <location>
        <position position="64"/>
    </location>
</feature>
<reference evidence="1" key="1">
    <citation type="submission" date="2020-04" db="EMBL/GenBank/DDBJ databases">
        <authorList>
            <person name="Alioto T."/>
            <person name="Alioto T."/>
            <person name="Gomez Garrido J."/>
        </authorList>
    </citation>
    <scope>NUCLEOTIDE SEQUENCE</scope>
    <source>
        <strain evidence="1">A484AB</strain>
    </source>
</reference>
<dbReference type="AlphaFoldDB" id="A0A6S7H5Y4"/>
<evidence type="ECO:0000313" key="1">
    <source>
        <dbReference type="EMBL" id="CAB3998206.1"/>
    </source>
</evidence>
<dbReference type="EMBL" id="CACRXK020003298">
    <property type="protein sequence ID" value="CAB3998206.1"/>
    <property type="molecule type" value="Genomic_DNA"/>
</dbReference>
<name>A0A6S7H5Y4_PARCT</name>
<proteinExistence type="predicted"/>
<sequence length="64" mass="7390">CCSNYSLCSFIDTVFRGIYTGLRRGLLWKSGTSSPTRNGISTLRYTLWIPKYNDDDQSRRKAHL</sequence>
<keyword evidence="2" id="KW-1185">Reference proteome</keyword>
<evidence type="ECO:0000313" key="2">
    <source>
        <dbReference type="Proteomes" id="UP001152795"/>
    </source>
</evidence>